<evidence type="ECO:0000313" key="2">
    <source>
        <dbReference type="Proteomes" id="UP000248817"/>
    </source>
</evidence>
<sequence>MSKKGRLVANSAKSEATMRIFIESRMPKGREVELPRKRKKATGKGYAIMKRVIAVCDHAKYSSTLVAQILTHKSKSVYGNDYLGNCSSVDVVNSLKGRPLDHTHVDYFQGFE</sequence>
<name>A0A2V5IP14_9EURO</name>
<evidence type="ECO:0000313" key="1">
    <source>
        <dbReference type="EMBL" id="PYI30270.1"/>
    </source>
</evidence>
<proteinExistence type="predicted"/>
<protein>
    <submittedName>
        <fullName evidence="1">Uncharacterized protein</fullName>
    </submittedName>
</protein>
<reference evidence="1 2" key="1">
    <citation type="submission" date="2018-02" db="EMBL/GenBank/DDBJ databases">
        <title>The genomes of Aspergillus section Nigri reveals drivers in fungal speciation.</title>
        <authorList>
            <consortium name="DOE Joint Genome Institute"/>
            <person name="Vesth T.C."/>
            <person name="Nybo J."/>
            <person name="Theobald S."/>
            <person name="Brandl J."/>
            <person name="Frisvad J.C."/>
            <person name="Nielsen K.F."/>
            <person name="Lyhne E.K."/>
            <person name="Kogle M.E."/>
            <person name="Kuo A."/>
            <person name="Riley R."/>
            <person name="Clum A."/>
            <person name="Nolan M."/>
            <person name="Lipzen A."/>
            <person name="Salamov A."/>
            <person name="Henrissat B."/>
            <person name="Wiebenga A."/>
            <person name="De vries R.P."/>
            <person name="Grigoriev I.V."/>
            <person name="Mortensen U.H."/>
            <person name="Andersen M.R."/>
            <person name="Baker S.E."/>
        </authorList>
    </citation>
    <scope>NUCLEOTIDE SEQUENCE [LARGE SCALE GENOMIC DNA]</scope>
    <source>
        <strain evidence="1 2">CBS 114.80</strain>
    </source>
</reference>
<gene>
    <name evidence="1" type="ORF">BP00DRAFT_416578</name>
</gene>
<dbReference type="AlphaFoldDB" id="A0A2V5IP14"/>
<accession>A0A2V5IP14</accession>
<dbReference type="EMBL" id="KZ825518">
    <property type="protein sequence ID" value="PYI30270.1"/>
    <property type="molecule type" value="Genomic_DNA"/>
</dbReference>
<dbReference type="Proteomes" id="UP000248817">
    <property type="component" value="Unassembled WGS sequence"/>
</dbReference>
<keyword evidence="2" id="KW-1185">Reference proteome</keyword>
<organism evidence="1 2">
    <name type="scientific">Aspergillus indologenus CBS 114.80</name>
    <dbReference type="NCBI Taxonomy" id="1450541"/>
    <lineage>
        <taxon>Eukaryota</taxon>
        <taxon>Fungi</taxon>
        <taxon>Dikarya</taxon>
        <taxon>Ascomycota</taxon>
        <taxon>Pezizomycotina</taxon>
        <taxon>Eurotiomycetes</taxon>
        <taxon>Eurotiomycetidae</taxon>
        <taxon>Eurotiales</taxon>
        <taxon>Aspergillaceae</taxon>
        <taxon>Aspergillus</taxon>
        <taxon>Aspergillus subgen. Circumdati</taxon>
    </lineage>
</organism>